<dbReference type="Pfam" id="PF01554">
    <property type="entry name" value="MatE"/>
    <property type="match status" value="1"/>
</dbReference>
<comment type="caution">
    <text evidence="3">The sequence shown here is derived from an EMBL/GenBank/DDBJ whole genome shotgun (WGS) entry which is preliminary data.</text>
</comment>
<feature type="transmembrane region" description="Helical" evidence="2">
    <location>
        <begin position="39"/>
        <end position="65"/>
    </location>
</feature>
<feature type="transmembrane region" description="Helical" evidence="2">
    <location>
        <begin position="77"/>
        <end position="97"/>
    </location>
</feature>
<comment type="similarity">
    <text evidence="1">Belongs to the multi antimicrobial extrusion (MATE) (TC 2.A.66.1) family.</text>
</comment>
<dbReference type="PANTHER" id="PTHR11206">
    <property type="entry name" value="MULTIDRUG RESISTANCE PROTEIN"/>
    <property type="match status" value="1"/>
</dbReference>
<gene>
    <name evidence="3" type="ORF">F3Y22_tig00117016pilonHSYRG00550</name>
</gene>
<evidence type="ECO:0000313" key="4">
    <source>
        <dbReference type="Proteomes" id="UP000436088"/>
    </source>
</evidence>
<organism evidence="3 4">
    <name type="scientific">Hibiscus syriacus</name>
    <name type="common">Rose of Sharon</name>
    <dbReference type="NCBI Taxonomy" id="106335"/>
    <lineage>
        <taxon>Eukaryota</taxon>
        <taxon>Viridiplantae</taxon>
        <taxon>Streptophyta</taxon>
        <taxon>Embryophyta</taxon>
        <taxon>Tracheophyta</taxon>
        <taxon>Spermatophyta</taxon>
        <taxon>Magnoliopsida</taxon>
        <taxon>eudicotyledons</taxon>
        <taxon>Gunneridae</taxon>
        <taxon>Pentapetalae</taxon>
        <taxon>rosids</taxon>
        <taxon>malvids</taxon>
        <taxon>Malvales</taxon>
        <taxon>Malvaceae</taxon>
        <taxon>Malvoideae</taxon>
        <taxon>Hibiscus</taxon>
    </lineage>
</organism>
<accession>A0A6A2WPD1</accession>
<keyword evidence="2" id="KW-0472">Membrane</keyword>
<evidence type="ECO:0000313" key="3">
    <source>
        <dbReference type="EMBL" id="KAE8655910.1"/>
    </source>
</evidence>
<keyword evidence="2" id="KW-0812">Transmembrane</keyword>
<dbReference type="EMBL" id="VEPZ02001774">
    <property type="protein sequence ID" value="KAE8655910.1"/>
    <property type="molecule type" value="Genomic_DNA"/>
</dbReference>
<dbReference type="Proteomes" id="UP000436088">
    <property type="component" value="Unassembled WGS sequence"/>
</dbReference>
<dbReference type="InterPro" id="IPR002528">
    <property type="entry name" value="MATE_fam"/>
</dbReference>
<keyword evidence="2" id="KW-1133">Transmembrane helix</keyword>
<dbReference type="GO" id="GO:0015297">
    <property type="term" value="F:antiporter activity"/>
    <property type="evidence" value="ECO:0007669"/>
    <property type="project" value="InterPro"/>
</dbReference>
<protein>
    <submittedName>
        <fullName evidence="3">Uncharacterized protein</fullName>
    </submittedName>
</protein>
<proteinExistence type="inferred from homology"/>
<evidence type="ECO:0000256" key="2">
    <source>
        <dbReference type="SAM" id="Phobius"/>
    </source>
</evidence>
<name>A0A6A2WPD1_HIBSY</name>
<feature type="transmembrane region" description="Helical" evidence="2">
    <location>
        <begin position="175"/>
        <end position="199"/>
    </location>
</feature>
<dbReference type="GO" id="GO:0016020">
    <property type="term" value="C:membrane"/>
    <property type="evidence" value="ECO:0007669"/>
    <property type="project" value="InterPro"/>
</dbReference>
<sequence length="209" mass="22951">MLKPDSGPTRMMVMKPEKHCLGAVYLCGSISDIISEAKLLFNLAFPVALTGLILYSCFIIFMLFLDYLDDMELVAGSLAIAFAKIISYSVLSSLALGMEPLCSQAFGAQRHKLLSLTLHRYIVFLLFTSVLISFFGTCFSPSSIYSPTLSFTRSAFTFALKASPAPTLSHFNFDIAGIAASASISNFFVLISLVAYIWVSGIHKPRWEN</sequence>
<dbReference type="AlphaFoldDB" id="A0A6A2WPD1"/>
<feature type="transmembrane region" description="Helical" evidence="2">
    <location>
        <begin position="118"/>
        <end position="144"/>
    </location>
</feature>
<evidence type="ECO:0000256" key="1">
    <source>
        <dbReference type="ARBA" id="ARBA00010199"/>
    </source>
</evidence>
<reference evidence="3" key="1">
    <citation type="submission" date="2019-09" db="EMBL/GenBank/DDBJ databases">
        <title>Draft genome information of white flower Hibiscus syriacus.</title>
        <authorList>
            <person name="Kim Y.-M."/>
        </authorList>
    </citation>
    <scope>NUCLEOTIDE SEQUENCE [LARGE SCALE GENOMIC DNA]</scope>
    <source>
        <strain evidence="3">YM2019G1</strain>
    </source>
</reference>
<keyword evidence="4" id="KW-1185">Reference proteome</keyword>
<dbReference type="GO" id="GO:0042910">
    <property type="term" value="F:xenobiotic transmembrane transporter activity"/>
    <property type="evidence" value="ECO:0007669"/>
    <property type="project" value="InterPro"/>
</dbReference>